<dbReference type="AlphaFoldDB" id="A0A7S2BLX3"/>
<accession>A0A7S2BLX3</accession>
<dbReference type="EMBL" id="HBGT01008981">
    <property type="protein sequence ID" value="CAD9400841.1"/>
    <property type="molecule type" value="Transcribed_RNA"/>
</dbReference>
<keyword evidence="2" id="KW-0732">Signal</keyword>
<feature type="region of interest" description="Disordered" evidence="1">
    <location>
        <begin position="127"/>
        <end position="187"/>
    </location>
</feature>
<sequence>MQFGALAFFLQISCAFFVCEYKDSDKLNGKDCSHNFECPEIWLVVEDALQAAWSVGPLGYVVAPFFHGSRLRYSTDSLAYSNSFIRGSEAFGEGSLGASLLHTSGSVSGFGLDSDPCDSNTPVKLSAARTCDSDTPPSTLLGAKTDAGDSELGHGHSTPRRGPAGARTGAVPSVIEETPNGSKVVHI</sequence>
<organism evidence="3">
    <name type="scientific">Florenciella parvula</name>
    <dbReference type="NCBI Taxonomy" id="236787"/>
    <lineage>
        <taxon>Eukaryota</taxon>
        <taxon>Sar</taxon>
        <taxon>Stramenopiles</taxon>
        <taxon>Ochrophyta</taxon>
        <taxon>Dictyochophyceae</taxon>
        <taxon>Florenciellales</taxon>
        <taxon>Florenciella</taxon>
    </lineage>
</organism>
<reference evidence="3" key="1">
    <citation type="submission" date="2021-01" db="EMBL/GenBank/DDBJ databases">
        <authorList>
            <person name="Corre E."/>
            <person name="Pelletier E."/>
            <person name="Niang G."/>
            <person name="Scheremetjew M."/>
            <person name="Finn R."/>
            <person name="Kale V."/>
            <person name="Holt S."/>
            <person name="Cochrane G."/>
            <person name="Meng A."/>
            <person name="Brown T."/>
            <person name="Cohen L."/>
        </authorList>
    </citation>
    <scope>NUCLEOTIDE SEQUENCE</scope>
    <source>
        <strain evidence="3">RCC1693</strain>
    </source>
</reference>
<evidence type="ECO:0000256" key="1">
    <source>
        <dbReference type="SAM" id="MobiDB-lite"/>
    </source>
</evidence>
<evidence type="ECO:0000313" key="3">
    <source>
        <dbReference type="EMBL" id="CAD9400841.1"/>
    </source>
</evidence>
<name>A0A7S2BLX3_9STRA</name>
<feature type="signal peptide" evidence="2">
    <location>
        <begin position="1"/>
        <end position="15"/>
    </location>
</feature>
<evidence type="ECO:0000256" key="2">
    <source>
        <dbReference type="SAM" id="SignalP"/>
    </source>
</evidence>
<gene>
    <name evidence="3" type="ORF">FPAR1323_LOCUS4905</name>
</gene>
<protein>
    <submittedName>
        <fullName evidence="3">Uncharacterized protein</fullName>
    </submittedName>
</protein>
<feature type="chain" id="PRO_5031344721" evidence="2">
    <location>
        <begin position="16"/>
        <end position="187"/>
    </location>
</feature>
<proteinExistence type="predicted"/>